<feature type="binding site" evidence="12">
    <location>
        <position position="77"/>
    </location>
    <ligand>
        <name>Mg(2+)</name>
        <dbReference type="ChEBI" id="CHEBI:18420"/>
        <label>1</label>
        <note>catalytic</note>
    </ligand>
</feature>
<dbReference type="SUPFAM" id="SSF56655">
    <property type="entry name" value="Carbohydrate phosphatase"/>
    <property type="match status" value="1"/>
</dbReference>
<evidence type="ECO:0000256" key="12">
    <source>
        <dbReference type="PIRSR" id="PIRSR600760-2"/>
    </source>
</evidence>
<evidence type="ECO:0000256" key="10">
    <source>
        <dbReference type="ARBA" id="ARBA00049158"/>
    </source>
</evidence>
<dbReference type="PANTHER" id="PTHR20854:SF4">
    <property type="entry name" value="INOSITOL-1-MONOPHOSPHATASE-RELATED"/>
    <property type="match status" value="1"/>
</dbReference>
<dbReference type="FunFam" id="3.30.540.10:FF:000003">
    <property type="entry name" value="Inositol-1-monophosphatase"/>
    <property type="match status" value="1"/>
</dbReference>
<feature type="binding site" evidence="12">
    <location>
        <position position="96"/>
    </location>
    <ligand>
        <name>Mg(2+)</name>
        <dbReference type="ChEBI" id="CHEBI:18420"/>
        <label>1</label>
        <note>catalytic</note>
    </ligand>
</feature>
<feature type="binding site" evidence="12">
    <location>
        <position position="218"/>
    </location>
    <ligand>
        <name>Mg(2+)</name>
        <dbReference type="ChEBI" id="CHEBI:18420"/>
        <label>1</label>
        <note>catalytic</note>
    </ligand>
</feature>
<dbReference type="InterPro" id="IPR000760">
    <property type="entry name" value="Inositol_monophosphatase-like"/>
</dbReference>
<dbReference type="AlphaFoldDB" id="Q0YPH8"/>
<evidence type="ECO:0000256" key="9">
    <source>
        <dbReference type="ARBA" id="ARBA00023102"/>
    </source>
</evidence>
<reference evidence="13 14" key="2">
    <citation type="submission" date="2006-07" db="EMBL/GenBank/DDBJ databases">
        <title>Sequencing of the draft genome and assembly of Chlorobium ferroxidans DSM 13031.</title>
        <authorList>
            <consortium name="US DOE Joint Genome Institute (JGI-PGF)"/>
            <person name="Copeland A."/>
            <person name="Lucas S."/>
            <person name="Lapidus A."/>
            <person name="Barry K."/>
            <person name="Glavina del Rio T."/>
            <person name="Dalin E."/>
            <person name="Tice H."/>
            <person name="Bruce D."/>
            <person name="Pitluck S."/>
            <person name="Richardson P."/>
        </authorList>
    </citation>
    <scope>NUCLEOTIDE SEQUENCE [LARGE SCALE GENOMIC DNA]</scope>
    <source>
        <strain evidence="13 14">DSM 13031</strain>
    </source>
</reference>
<dbReference type="UniPathway" id="UPA00031">
    <property type="reaction ID" value="UER00013"/>
</dbReference>
<dbReference type="GO" id="GO:0004401">
    <property type="term" value="F:histidinol-phosphatase activity"/>
    <property type="evidence" value="ECO:0007669"/>
    <property type="project" value="UniProtKB-UniRule"/>
</dbReference>
<feature type="binding site" evidence="12">
    <location>
        <position position="95"/>
    </location>
    <ligand>
        <name>Mg(2+)</name>
        <dbReference type="ChEBI" id="CHEBI:18420"/>
        <label>1</label>
        <note>catalytic</note>
    </ligand>
</feature>
<dbReference type="PROSITE" id="PS00629">
    <property type="entry name" value="IMP_1"/>
    <property type="match status" value="1"/>
</dbReference>
<comment type="pathway">
    <text evidence="2">Amino-acid biosynthesis; L-histidine biosynthesis; L-histidine from 5-phospho-alpha-D-ribose 1-diphosphate: step 8/9.</text>
</comment>
<dbReference type="InterPro" id="IPR020583">
    <property type="entry name" value="Inositol_monoP_metal-BS"/>
</dbReference>
<keyword evidence="7 13" id="KW-0378">Hydrolase</keyword>
<evidence type="ECO:0000256" key="1">
    <source>
        <dbReference type="ARBA" id="ARBA00001946"/>
    </source>
</evidence>
<gene>
    <name evidence="13" type="ORF">CferDRAFT_0188</name>
</gene>
<reference evidence="13 14" key="1">
    <citation type="submission" date="2006-07" db="EMBL/GenBank/DDBJ databases">
        <title>Annotation of the draft genome assembly of Chlorobium ferroxidans DSM 13031.</title>
        <authorList>
            <consortium name="US DOE Joint Genome Institute (JGI-ORNL)"/>
            <person name="Larimer F."/>
            <person name="Land M."/>
            <person name="Hauser L."/>
        </authorList>
    </citation>
    <scope>NUCLEOTIDE SEQUENCE [LARGE SCALE GENOMIC DNA]</scope>
    <source>
        <strain evidence="13 14">DSM 13031</strain>
    </source>
</reference>
<evidence type="ECO:0000256" key="8">
    <source>
        <dbReference type="ARBA" id="ARBA00022842"/>
    </source>
</evidence>
<comment type="catalytic activity">
    <reaction evidence="10">
        <text>L-histidinol phosphate + H2O = L-histidinol + phosphate</text>
        <dbReference type="Rhea" id="RHEA:14465"/>
        <dbReference type="ChEBI" id="CHEBI:15377"/>
        <dbReference type="ChEBI" id="CHEBI:43474"/>
        <dbReference type="ChEBI" id="CHEBI:57699"/>
        <dbReference type="ChEBI" id="CHEBI:57980"/>
        <dbReference type="EC" id="3.1.3.15"/>
    </reaction>
</comment>
<dbReference type="PRINTS" id="PR00377">
    <property type="entry name" value="IMPHPHTASES"/>
</dbReference>
<proteinExistence type="inferred from homology"/>
<dbReference type="Gene3D" id="3.40.190.80">
    <property type="match status" value="1"/>
</dbReference>
<dbReference type="InterPro" id="IPR011809">
    <property type="entry name" value="His_9_proposed"/>
</dbReference>
<evidence type="ECO:0000313" key="14">
    <source>
        <dbReference type="Proteomes" id="UP000004162"/>
    </source>
</evidence>
<evidence type="ECO:0000256" key="4">
    <source>
        <dbReference type="ARBA" id="ARBA00013085"/>
    </source>
</evidence>
<dbReference type="EMBL" id="AASE01000027">
    <property type="protein sequence ID" value="EAT58202.1"/>
    <property type="molecule type" value="Genomic_DNA"/>
</dbReference>
<keyword evidence="5" id="KW-0028">Amino-acid biosynthesis</keyword>
<accession>Q0YPH8</accession>
<comment type="caution">
    <text evidence="13">The sequence shown here is derived from an EMBL/GenBank/DDBJ whole genome shotgun (WGS) entry which is preliminary data.</text>
</comment>
<organism evidence="13 14">
    <name type="scientific">Chlorobium ferrooxidans DSM 13031</name>
    <dbReference type="NCBI Taxonomy" id="377431"/>
    <lineage>
        <taxon>Bacteria</taxon>
        <taxon>Pseudomonadati</taxon>
        <taxon>Chlorobiota</taxon>
        <taxon>Chlorobiia</taxon>
        <taxon>Chlorobiales</taxon>
        <taxon>Chlorobiaceae</taxon>
        <taxon>Chlorobium/Pelodictyon group</taxon>
        <taxon>Chlorobium</taxon>
    </lineage>
</organism>
<dbReference type="GO" id="GO:0000105">
    <property type="term" value="P:L-histidine biosynthetic process"/>
    <property type="evidence" value="ECO:0007669"/>
    <property type="project" value="UniProtKB-UniRule"/>
</dbReference>
<dbReference type="GO" id="GO:0006020">
    <property type="term" value="P:inositol metabolic process"/>
    <property type="evidence" value="ECO:0007669"/>
    <property type="project" value="TreeGrafter"/>
</dbReference>
<dbReference type="CDD" id="cd01641">
    <property type="entry name" value="Bacterial_IMPase_like_1"/>
    <property type="match status" value="1"/>
</dbReference>
<dbReference type="GO" id="GO:0008934">
    <property type="term" value="F:inositol monophosphate 1-phosphatase activity"/>
    <property type="evidence" value="ECO:0007669"/>
    <property type="project" value="TreeGrafter"/>
</dbReference>
<dbReference type="Proteomes" id="UP000004162">
    <property type="component" value="Unassembled WGS sequence"/>
</dbReference>
<evidence type="ECO:0000256" key="5">
    <source>
        <dbReference type="ARBA" id="ARBA00022605"/>
    </source>
</evidence>
<keyword evidence="8 12" id="KW-0460">Magnesium</keyword>
<dbReference type="PANTHER" id="PTHR20854">
    <property type="entry name" value="INOSITOL MONOPHOSPHATASE"/>
    <property type="match status" value="1"/>
</dbReference>
<keyword evidence="9" id="KW-0368">Histidine biosynthesis</keyword>
<protein>
    <recommendedName>
        <fullName evidence="4 11">Histidinol-phosphatase</fullName>
        <ecNumber evidence="4 11">3.1.3.15</ecNumber>
    </recommendedName>
</protein>
<evidence type="ECO:0000313" key="13">
    <source>
        <dbReference type="EMBL" id="EAT58202.1"/>
    </source>
</evidence>
<feature type="binding site" evidence="12">
    <location>
        <position position="93"/>
    </location>
    <ligand>
        <name>Mg(2+)</name>
        <dbReference type="ChEBI" id="CHEBI:18420"/>
        <label>2</label>
    </ligand>
</feature>
<keyword evidence="6 12" id="KW-0479">Metal-binding</keyword>
<dbReference type="GO" id="GO:0046872">
    <property type="term" value="F:metal ion binding"/>
    <property type="evidence" value="ECO:0007669"/>
    <property type="project" value="UniProtKB-KW"/>
</dbReference>
<evidence type="ECO:0000256" key="11">
    <source>
        <dbReference type="NCBIfam" id="TIGR02067"/>
    </source>
</evidence>
<keyword evidence="14" id="KW-1185">Reference proteome</keyword>
<comment type="cofactor">
    <cofactor evidence="1 12">
        <name>Mg(2+)</name>
        <dbReference type="ChEBI" id="CHEBI:18420"/>
    </cofactor>
</comment>
<evidence type="ECO:0000256" key="3">
    <source>
        <dbReference type="ARBA" id="ARBA00009759"/>
    </source>
</evidence>
<dbReference type="Pfam" id="PF00459">
    <property type="entry name" value="Inositol_P"/>
    <property type="match status" value="1"/>
</dbReference>
<dbReference type="NCBIfam" id="TIGR02067">
    <property type="entry name" value="his_9_HisN"/>
    <property type="match status" value="1"/>
</dbReference>
<evidence type="ECO:0000256" key="7">
    <source>
        <dbReference type="ARBA" id="ARBA00022801"/>
    </source>
</evidence>
<evidence type="ECO:0000256" key="2">
    <source>
        <dbReference type="ARBA" id="ARBA00004970"/>
    </source>
</evidence>
<name>Q0YPH8_9CHLB</name>
<sequence>MVKDFKWTFNTMTSDLQFALEIAEQAGRLTLDYFSGKSLQVFTKRDASPVTEADRKAEELIREAIRVAYPGDGVLGEEFDERPSANNRRWIIDPIDGTKAFIHGVPLYGVLIALEVDAAVRLGVVHFPALKELYYAEKGCGAYMNGSPIAVSSIAEPQDATVVYTEKEYLLDLPSQHPVDRLRLEGGLVRGWGDCYGHMLVASGRAEVAVDKIMSPWDCAALIPVVTEAGGVCFDYRGEATIYGEGLVSANHAIGSVLLQDIANHL</sequence>
<dbReference type="Gene3D" id="3.30.540.10">
    <property type="entry name" value="Fructose-1,6-Bisphosphatase, subunit A, domain 1"/>
    <property type="match status" value="1"/>
</dbReference>
<comment type="similarity">
    <text evidence="3">Belongs to the inositol monophosphatase superfamily.</text>
</comment>
<dbReference type="GO" id="GO:0007165">
    <property type="term" value="P:signal transduction"/>
    <property type="evidence" value="ECO:0007669"/>
    <property type="project" value="TreeGrafter"/>
</dbReference>
<dbReference type="EC" id="3.1.3.15" evidence="4 11"/>
<evidence type="ECO:0000256" key="6">
    <source>
        <dbReference type="ARBA" id="ARBA00022723"/>
    </source>
</evidence>